<name>A0A368W6W5_9BACL</name>
<evidence type="ECO:0000313" key="1">
    <source>
        <dbReference type="EMBL" id="RCW51712.1"/>
    </source>
</evidence>
<dbReference type="InterPro" id="IPR029068">
    <property type="entry name" value="Glyas_Bleomycin-R_OHBP_Dase"/>
</dbReference>
<proteinExistence type="predicted"/>
<dbReference type="EMBL" id="QPJD01000001">
    <property type="protein sequence ID" value="RCW51712.1"/>
    <property type="molecule type" value="Genomic_DNA"/>
</dbReference>
<comment type="caution">
    <text evidence="1">The sequence shown here is derived from an EMBL/GenBank/DDBJ whole genome shotgun (WGS) entry which is preliminary data.</text>
</comment>
<evidence type="ECO:0000313" key="2">
    <source>
        <dbReference type="Proteomes" id="UP000252415"/>
    </source>
</evidence>
<organism evidence="1 2">
    <name type="scientific">Paenibacillus prosopidis</name>
    <dbReference type="NCBI Taxonomy" id="630520"/>
    <lineage>
        <taxon>Bacteria</taxon>
        <taxon>Bacillati</taxon>
        <taxon>Bacillota</taxon>
        <taxon>Bacilli</taxon>
        <taxon>Bacillales</taxon>
        <taxon>Paenibacillaceae</taxon>
        <taxon>Paenibacillus</taxon>
    </lineage>
</organism>
<keyword evidence="2" id="KW-1185">Reference proteome</keyword>
<dbReference type="SUPFAM" id="SSF54593">
    <property type="entry name" value="Glyoxalase/Bleomycin resistance protein/Dihydroxybiphenyl dioxygenase"/>
    <property type="match status" value="1"/>
</dbReference>
<sequence>MIIANPFVVVENCKEELKYYQSVLGGEITILRKQGEEVFNAELHLGSSKITFADTLAAKPSLKGDYVRVFLKIETEEEFRKVYGELAMGGLINTEVYEAPFNGLLAIVTDRNGICWVLSYYRD</sequence>
<dbReference type="Proteomes" id="UP000252415">
    <property type="component" value="Unassembled WGS sequence"/>
</dbReference>
<dbReference type="Gene3D" id="3.10.180.10">
    <property type="entry name" value="2,3-Dihydroxybiphenyl 1,2-Dioxygenase, domain 1"/>
    <property type="match status" value="1"/>
</dbReference>
<dbReference type="AlphaFoldDB" id="A0A368W6W5"/>
<reference evidence="1 2" key="1">
    <citation type="submission" date="2018-07" db="EMBL/GenBank/DDBJ databases">
        <title>Genomic Encyclopedia of Type Strains, Phase III (KMG-III): the genomes of soil and plant-associated and newly described type strains.</title>
        <authorList>
            <person name="Whitman W."/>
        </authorList>
    </citation>
    <scope>NUCLEOTIDE SEQUENCE [LARGE SCALE GENOMIC DNA]</scope>
    <source>
        <strain evidence="1 2">CECT 7506</strain>
    </source>
</reference>
<dbReference type="RefSeq" id="WP_245975768.1">
    <property type="nucleotide sequence ID" value="NZ_QPJD01000001.1"/>
</dbReference>
<protein>
    <submittedName>
        <fullName evidence="1">PhnB protein</fullName>
    </submittedName>
</protein>
<accession>A0A368W6W5</accession>
<gene>
    <name evidence="1" type="ORF">DFP97_10152</name>
</gene>